<accession>A0ABU3NS83</accession>
<dbReference type="InterPro" id="IPR003382">
    <property type="entry name" value="Flavoprotein"/>
</dbReference>
<reference evidence="2 3" key="1">
    <citation type="submission" date="2023-07" db="EMBL/GenBank/DDBJ databases">
        <title>The novel representative of Negativicutes class, Anaeroselena agilis gen. nov. sp. nov.</title>
        <authorList>
            <person name="Prokofeva M.I."/>
            <person name="Elcheninov A.G."/>
            <person name="Klyukina A."/>
            <person name="Kublanov I.V."/>
            <person name="Frolov E.N."/>
            <person name="Podosokorskaya O.A."/>
        </authorList>
    </citation>
    <scope>NUCLEOTIDE SEQUENCE [LARGE SCALE GENOMIC DNA]</scope>
    <source>
        <strain evidence="2 3">4137-cl</strain>
    </source>
</reference>
<protein>
    <submittedName>
        <fullName evidence="2">Flavoprotein</fullName>
    </submittedName>
</protein>
<organism evidence="2 3">
    <name type="scientific">Anaeroselena agilis</name>
    <dbReference type="NCBI Taxonomy" id="3063788"/>
    <lineage>
        <taxon>Bacteria</taxon>
        <taxon>Bacillati</taxon>
        <taxon>Bacillota</taxon>
        <taxon>Negativicutes</taxon>
        <taxon>Acetonemataceae</taxon>
        <taxon>Anaeroselena</taxon>
    </lineage>
</organism>
<evidence type="ECO:0000313" key="3">
    <source>
        <dbReference type="Proteomes" id="UP001254848"/>
    </source>
</evidence>
<gene>
    <name evidence="2" type="ORF">Q4T40_00300</name>
</gene>
<dbReference type="Gene3D" id="3.40.50.1950">
    <property type="entry name" value="Flavin prenyltransferase-like"/>
    <property type="match status" value="1"/>
</dbReference>
<name>A0ABU3NS83_9FIRM</name>
<sequence>MQYRELVDIVTQEVLRRLNGGAPAAGRGDSRKILALFCGGAIGLEPGLAALAELRAYPADVAVVLSAAAEKIVGAERVRDTLGTDTVIVTAQDPYPGRLLREADAVVVPVLTQNTAAKLARTFSDTLVTTLALQALMLGKPVVMAANAADPQDCGRTSGGMGRAPVNLTRALRDNLRLIESYGVRLVDVKMLAAEVGRCFRPDPEPATLAREKKVLIDAAAVKAALATGSGRLAVPRGAIITPLAADAARELNVELVRGDS</sequence>
<proteinExistence type="predicted"/>
<dbReference type="RefSeq" id="WP_413778254.1">
    <property type="nucleotide sequence ID" value="NZ_JAUOZS010000001.1"/>
</dbReference>
<dbReference type="Proteomes" id="UP001254848">
    <property type="component" value="Unassembled WGS sequence"/>
</dbReference>
<dbReference type="InterPro" id="IPR036551">
    <property type="entry name" value="Flavin_trans-like"/>
</dbReference>
<dbReference type="SUPFAM" id="SSF52507">
    <property type="entry name" value="Homo-oligomeric flavin-containing Cys decarboxylases, HFCD"/>
    <property type="match status" value="1"/>
</dbReference>
<dbReference type="InterPro" id="IPR010916">
    <property type="entry name" value="TonB_box_CS"/>
</dbReference>
<keyword evidence="3" id="KW-1185">Reference proteome</keyword>
<comment type="caution">
    <text evidence="2">The sequence shown here is derived from an EMBL/GenBank/DDBJ whole genome shotgun (WGS) entry which is preliminary data.</text>
</comment>
<dbReference type="EMBL" id="JAUOZS010000001">
    <property type="protein sequence ID" value="MDT8899686.1"/>
    <property type="molecule type" value="Genomic_DNA"/>
</dbReference>
<dbReference type="Pfam" id="PF02441">
    <property type="entry name" value="Flavoprotein"/>
    <property type="match status" value="1"/>
</dbReference>
<evidence type="ECO:0000259" key="1">
    <source>
        <dbReference type="Pfam" id="PF02441"/>
    </source>
</evidence>
<evidence type="ECO:0000313" key="2">
    <source>
        <dbReference type="EMBL" id="MDT8899686.1"/>
    </source>
</evidence>
<dbReference type="PROSITE" id="PS00430">
    <property type="entry name" value="TONB_DEPENDENT_REC_1"/>
    <property type="match status" value="1"/>
</dbReference>
<feature type="domain" description="Flavoprotein" evidence="1">
    <location>
        <begin position="34"/>
        <end position="151"/>
    </location>
</feature>